<evidence type="ECO:0000313" key="1">
    <source>
        <dbReference type="EMBL" id="SFQ52106.1"/>
    </source>
</evidence>
<dbReference type="AlphaFoldDB" id="A0A1I5Z6L2"/>
<dbReference type="Proteomes" id="UP000243106">
    <property type="component" value="Unassembled WGS sequence"/>
</dbReference>
<dbReference type="STRING" id="93684.SAMN05421853_10839"/>
<accession>A0A1I5Z6L2</accession>
<dbReference type="EMBL" id="FOXV01000008">
    <property type="protein sequence ID" value="SFQ52106.1"/>
    <property type="molecule type" value="Genomic_DNA"/>
</dbReference>
<proteinExistence type="predicted"/>
<dbReference type="Gene3D" id="3.40.50.300">
    <property type="entry name" value="P-loop containing nucleotide triphosphate hydrolases"/>
    <property type="match status" value="1"/>
</dbReference>
<evidence type="ECO:0008006" key="3">
    <source>
        <dbReference type="Google" id="ProtNLM"/>
    </source>
</evidence>
<protein>
    <recommendedName>
        <fullName evidence="3">Sulfotransferase family protein</fullName>
    </recommendedName>
</protein>
<gene>
    <name evidence="1" type="ORF">SAMN05421853_10839</name>
</gene>
<dbReference type="PANTHER" id="PTHR36978:SF4">
    <property type="entry name" value="P-LOOP CONTAINING NUCLEOSIDE TRIPHOSPHATE HYDROLASE PROTEIN"/>
    <property type="match status" value="1"/>
</dbReference>
<dbReference type="RefSeq" id="WP_093012485.1">
    <property type="nucleotide sequence ID" value="NZ_FOXV01000008.1"/>
</dbReference>
<sequence length="209" mass="23216">MSRLRVVNLGLPKSGTTTLGKALRRAGLNVADWKIRDGQSENDALKDELVGKCLYEGYFATGDPLSAMNEFDAFSEISAIGGGANYWPQFDYGLLAAIAEHHSGTRFLLSWREPSDIVESILAWRNLGTGRLPKHDVPGLPAGYGESPDQLTRWVAGHYAYLRAAFAGRDDFLEYRIDDPDAPERIGAFIGRDLPWWGRANERAKEETE</sequence>
<keyword evidence="2" id="KW-1185">Reference proteome</keyword>
<name>A0A1I5Z6L2_9RHOB</name>
<organism evidence="1 2">
    <name type="scientific">Roseivivax halotolerans</name>
    <dbReference type="NCBI Taxonomy" id="93684"/>
    <lineage>
        <taxon>Bacteria</taxon>
        <taxon>Pseudomonadati</taxon>
        <taxon>Pseudomonadota</taxon>
        <taxon>Alphaproteobacteria</taxon>
        <taxon>Rhodobacterales</taxon>
        <taxon>Roseobacteraceae</taxon>
        <taxon>Roseivivax</taxon>
    </lineage>
</organism>
<dbReference type="SUPFAM" id="SSF52540">
    <property type="entry name" value="P-loop containing nucleoside triphosphate hydrolases"/>
    <property type="match status" value="1"/>
</dbReference>
<dbReference type="PANTHER" id="PTHR36978">
    <property type="entry name" value="P-LOOP CONTAINING NUCLEOTIDE TRIPHOSPHATE HYDROLASE"/>
    <property type="match status" value="1"/>
</dbReference>
<reference evidence="2" key="1">
    <citation type="submission" date="2016-10" db="EMBL/GenBank/DDBJ databases">
        <authorList>
            <person name="Varghese N."/>
            <person name="Submissions S."/>
        </authorList>
    </citation>
    <scope>NUCLEOTIDE SEQUENCE [LARGE SCALE GENOMIC DNA]</scope>
    <source>
        <strain evidence="2">JCM 10271</strain>
    </source>
</reference>
<dbReference type="InterPro" id="IPR027417">
    <property type="entry name" value="P-loop_NTPase"/>
</dbReference>
<evidence type="ECO:0000313" key="2">
    <source>
        <dbReference type="Proteomes" id="UP000243106"/>
    </source>
</evidence>